<keyword evidence="3" id="KW-0804">Transcription</keyword>
<dbReference type="PANTHER" id="PTHR47894">
    <property type="entry name" value="HTH-TYPE TRANSCRIPTIONAL REGULATOR GADX"/>
    <property type="match status" value="1"/>
</dbReference>
<dbReference type="GO" id="GO:0005829">
    <property type="term" value="C:cytosol"/>
    <property type="evidence" value="ECO:0007669"/>
    <property type="project" value="TreeGrafter"/>
</dbReference>
<evidence type="ECO:0000313" key="6">
    <source>
        <dbReference type="Proteomes" id="UP001244490"/>
    </source>
</evidence>
<evidence type="ECO:0000256" key="2">
    <source>
        <dbReference type="ARBA" id="ARBA00023125"/>
    </source>
</evidence>
<name>A0AAW8AMS6_KLEPN</name>
<feature type="domain" description="HTH araC/xylS-type" evidence="4">
    <location>
        <begin position="164"/>
        <end position="261"/>
    </location>
</feature>
<dbReference type="PANTHER" id="PTHR47894:SF4">
    <property type="entry name" value="HTH-TYPE TRANSCRIPTIONAL REGULATOR GADX"/>
    <property type="match status" value="1"/>
</dbReference>
<sequence length="266" mass="30934">MESRIYNNELGLKINLYQSIIIYTKNCTLTIKDLRKKDHLIINEGEFVFMERNLRAHVTIKKKNDNVPYEILSIHNDKLREIAKVFEPFGSITIDQKKESRNITDKILTLTDQGGVINGIFENLKKNDESDRSVWEFAYLLSKAASIEKLYTSLCFAVSNSFADKIRKMIEGDLSRKWRLSTIADELNVSEVTVRKRLETEDMNFNQVLLDVRMRAAVKFILDGEYHINKISNLLGISSVSYFIRMFSGYYGVTPKQFCIYNKNKK</sequence>
<reference evidence="5" key="1">
    <citation type="submission" date="2023-07" db="EMBL/GenBank/DDBJ databases">
        <authorList>
            <person name="Peng Z."/>
        </authorList>
    </citation>
    <scope>NUCLEOTIDE SEQUENCE</scope>
    <source>
        <strain evidence="5">KP219</strain>
    </source>
</reference>
<dbReference type="AlphaFoldDB" id="A0AAW8AMS6"/>
<dbReference type="GO" id="GO:0000976">
    <property type="term" value="F:transcription cis-regulatory region binding"/>
    <property type="evidence" value="ECO:0007669"/>
    <property type="project" value="TreeGrafter"/>
</dbReference>
<dbReference type="Pfam" id="PF12833">
    <property type="entry name" value="HTH_18"/>
    <property type="match status" value="1"/>
</dbReference>
<organism evidence="5 6">
    <name type="scientific">Klebsiella pneumoniae</name>
    <dbReference type="NCBI Taxonomy" id="573"/>
    <lineage>
        <taxon>Bacteria</taxon>
        <taxon>Pseudomonadati</taxon>
        <taxon>Pseudomonadota</taxon>
        <taxon>Gammaproteobacteria</taxon>
        <taxon>Enterobacterales</taxon>
        <taxon>Enterobacteriaceae</taxon>
        <taxon>Klebsiella/Raoultella group</taxon>
        <taxon>Klebsiella</taxon>
        <taxon>Klebsiella pneumoniae complex</taxon>
    </lineage>
</organism>
<dbReference type="InterPro" id="IPR009057">
    <property type="entry name" value="Homeodomain-like_sf"/>
</dbReference>
<proteinExistence type="predicted"/>
<evidence type="ECO:0000313" key="5">
    <source>
        <dbReference type="EMBL" id="MDP0970787.1"/>
    </source>
</evidence>
<evidence type="ECO:0000256" key="3">
    <source>
        <dbReference type="ARBA" id="ARBA00023163"/>
    </source>
</evidence>
<dbReference type="GO" id="GO:0003700">
    <property type="term" value="F:DNA-binding transcription factor activity"/>
    <property type="evidence" value="ECO:0007669"/>
    <property type="project" value="InterPro"/>
</dbReference>
<dbReference type="Gene3D" id="1.10.10.60">
    <property type="entry name" value="Homeodomain-like"/>
    <property type="match status" value="1"/>
</dbReference>
<comment type="caution">
    <text evidence="5">The sequence shown here is derived from an EMBL/GenBank/DDBJ whole genome shotgun (WGS) entry which is preliminary data.</text>
</comment>
<dbReference type="PROSITE" id="PS01124">
    <property type="entry name" value="HTH_ARAC_FAMILY_2"/>
    <property type="match status" value="1"/>
</dbReference>
<keyword evidence="2" id="KW-0238">DNA-binding</keyword>
<evidence type="ECO:0000259" key="4">
    <source>
        <dbReference type="PROSITE" id="PS01124"/>
    </source>
</evidence>
<protein>
    <submittedName>
        <fullName evidence="5">AraC family transcriptional regulator</fullName>
    </submittedName>
</protein>
<dbReference type="SMART" id="SM00342">
    <property type="entry name" value="HTH_ARAC"/>
    <property type="match status" value="1"/>
</dbReference>
<dbReference type="SUPFAM" id="SSF46689">
    <property type="entry name" value="Homeodomain-like"/>
    <property type="match status" value="1"/>
</dbReference>
<dbReference type="RefSeq" id="WP_134894736.1">
    <property type="nucleotide sequence ID" value="NZ_CP153602.1"/>
</dbReference>
<dbReference type="EMBL" id="JAUUIA010000044">
    <property type="protein sequence ID" value="MDP0970787.1"/>
    <property type="molecule type" value="Genomic_DNA"/>
</dbReference>
<evidence type="ECO:0000256" key="1">
    <source>
        <dbReference type="ARBA" id="ARBA00023015"/>
    </source>
</evidence>
<accession>A0AAW8AMS6</accession>
<dbReference type="Proteomes" id="UP001244490">
    <property type="component" value="Unassembled WGS sequence"/>
</dbReference>
<dbReference type="InterPro" id="IPR018060">
    <property type="entry name" value="HTH_AraC"/>
</dbReference>
<gene>
    <name evidence="5" type="ORF">Q6294_27725</name>
</gene>
<keyword evidence="1" id="KW-0805">Transcription regulation</keyword>